<dbReference type="EMBL" id="CAEY01000784">
    <property type="status" value="NOT_ANNOTATED_CDS"/>
    <property type="molecule type" value="Genomic_DNA"/>
</dbReference>
<dbReference type="KEGG" id="tut:107371182"/>
<dbReference type="CDD" id="cd19071">
    <property type="entry name" value="AKR_AKR1-5-like"/>
    <property type="match status" value="1"/>
</dbReference>
<feature type="domain" description="NADP-dependent oxidoreductase" evidence="4">
    <location>
        <begin position="17"/>
        <end position="289"/>
    </location>
</feature>
<dbReference type="eggNOG" id="KOG1577">
    <property type="taxonomic scope" value="Eukaryota"/>
</dbReference>
<dbReference type="EnsemblMetazoa" id="tetur02g02340.1">
    <property type="protein sequence ID" value="tetur02g02340.1"/>
    <property type="gene ID" value="tetur02g02340"/>
</dbReference>
<evidence type="ECO:0000259" key="4">
    <source>
        <dbReference type="Pfam" id="PF00248"/>
    </source>
</evidence>
<accession>T1JUV7</accession>
<dbReference type="InterPro" id="IPR036812">
    <property type="entry name" value="NAD(P)_OxRdtase_dom_sf"/>
</dbReference>
<proteinExistence type="predicted"/>
<dbReference type="AlphaFoldDB" id="T1JUV7"/>
<gene>
    <name evidence="5" type="primary">107371182</name>
</gene>
<dbReference type="GO" id="GO:0016491">
    <property type="term" value="F:oxidoreductase activity"/>
    <property type="evidence" value="ECO:0007669"/>
    <property type="project" value="InterPro"/>
</dbReference>
<dbReference type="Proteomes" id="UP000015104">
    <property type="component" value="Unassembled WGS sequence"/>
</dbReference>
<dbReference type="InterPro" id="IPR018170">
    <property type="entry name" value="Aldo/ket_reductase_CS"/>
</dbReference>
<feature type="site" description="Lowers pKa of active site Tyr" evidence="3">
    <location>
        <position position="73"/>
    </location>
</feature>
<reference evidence="5" key="2">
    <citation type="submission" date="2015-06" db="UniProtKB">
        <authorList>
            <consortium name="EnsemblMetazoa"/>
        </authorList>
    </citation>
    <scope>IDENTIFICATION</scope>
</reference>
<dbReference type="Gene3D" id="3.20.20.100">
    <property type="entry name" value="NADP-dependent oxidoreductase domain"/>
    <property type="match status" value="1"/>
</dbReference>
<evidence type="ECO:0000256" key="3">
    <source>
        <dbReference type="PIRSR" id="PIRSR000097-3"/>
    </source>
</evidence>
<dbReference type="PANTHER" id="PTHR11732">
    <property type="entry name" value="ALDO/KETO REDUCTASE"/>
    <property type="match status" value="1"/>
</dbReference>
<dbReference type="SUPFAM" id="SSF51430">
    <property type="entry name" value="NAD(P)-linked oxidoreductase"/>
    <property type="match status" value="1"/>
</dbReference>
<dbReference type="PRINTS" id="PR00069">
    <property type="entry name" value="ALDKETRDTASE"/>
</dbReference>
<protein>
    <recommendedName>
        <fullName evidence="4">NADP-dependent oxidoreductase domain-containing protein</fullName>
    </recommendedName>
</protein>
<evidence type="ECO:0000313" key="6">
    <source>
        <dbReference type="Proteomes" id="UP000015104"/>
    </source>
</evidence>
<dbReference type="OrthoDB" id="6505439at2759"/>
<dbReference type="PROSITE" id="PS00798">
    <property type="entry name" value="ALDOKETO_REDUCTASE_1"/>
    <property type="match status" value="1"/>
</dbReference>
<feature type="binding site" evidence="2">
    <location>
        <position position="106"/>
    </location>
    <ligand>
        <name>substrate</name>
    </ligand>
</feature>
<evidence type="ECO:0000256" key="1">
    <source>
        <dbReference type="PIRSR" id="PIRSR000097-1"/>
    </source>
</evidence>
<sequence length="311" mass="35501">MSPVDRNGVKIGFGCFGIPEESVYHLIREAINVGYRHFDCAALYLNEDLIGKALGKCIDEGLVSRDDLFITSKLPMNGMSPKWVKYFLEKSIKNLDCGYLDLYLIHAPFAVKYIADDQFYPVNPETGKLDADLNTDYKITWKILEQACDEGLTRTIGVSNFNENQLIDLLSSCRIKPSVLQNETHCYLQQKALRLFCHQNEISYQSFAPLGSPKTAQESGHNVLLSDPIVYQLAEKYRVTCSQILIRWQQQMNMTPIVGSDNVKQVRENIMFADLTLSPEDLSTIDGLNRDERIFYFDHIPGTRSHPHYPF</sequence>
<feature type="active site" description="Proton donor" evidence="1">
    <location>
        <position position="44"/>
    </location>
</feature>
<organism evidence="5 6">
    <name type="scientific">Tetranychus urticae</name>
    <name type="common">Two-spotted spider mite</name>
    <dbReference type="NCBI Taxonomy" id="32264"/>
    <lineage>
        <taxon>Eukaryota</taxon>
        <taxon>Metazoa</taxon>
        <taxon>Ecdysozoa</taxon>
        <taxon>Arthropoda</taxon>
        <taxon>Chelicerata</taxon>
        <taxon>Arachnida</taxon>
        <taxon>Acari</taxon>
        <taxon>Acariformes</taxon>
        <taxon>Trombidiformes</taxon>
        <taxon>Prostigmata</taxon>
        <taxon>Eleutherengona</taxon>
        <taxon>Raphignathae</taxon>
        <taxon>Tetranychoidea</taxon>
        <taxon>Tetranychidae</taxon>
        <taxon>Tetranychus</taxon>
    </lineage>
</organism>
<evidence type="ECO:0000313" key="5">
    <source>
        <dbReference type="EnsemblMetazoa" id="tetur02g02340.1"/>
    </source>
</evidence>
<dbReference type="HOGENOM" id="CLU_023205_0_0_1"/>
<dbReference type="Pfam" id="PF00248">
    <property type="entry name" value="Aldo_ket_red"/>
    <property type="match status" value="1"/>
</dbReference>
<keyword evidence="6" id="KW-1185">Reference proteome</keyword>
<dbReference type="PIRSF" id="PIRSF000097">
    <property type="entry name" value="AKR"/>
    <property type="match status" value="1"/>
</dbReference>
<dbReference type="InterPro" id="IPR020471">
    <property type="entry name" value="AKR"/>
</dbReference>
<evidence type="ECO:0000256" key="2">
    <source>
        <dbReference type="PIRSR" id="PIRSR000097-2"/>
    </source>
</evidence>
<dbReference type="PROSITE" id="PS00062">
    <property type="entry name" value="ALDOKETO_REDUCTASE_2"/>
    <property type="match status" value="1"/>
</dbReference>
<name>T1JUV7_TETUR</name>
<reference evidence="6" key="1">
    <citation type="submission" date="2011-08" db="EMBL/GenBank/DDBJ databases">
        <authorList>
            <person name="Rombauts S."/>
        </authorList>
    </citation>
    <scope>NUCLEOTIDE SEQUENCE</scope>
    <source>
        <strain evidence="6">London</strain>
    </source>
</reference>
<dbReference type="InterPro" id="IPR023210">
    <property type="entry name" value="NADP_OxRdtase_dom"/>
</dbReference>
<dbReference type="STRING" id="32264.T1JUV7"/>